<feature type="transmembrane region" description="Helical" evidence="2">
    <location>
        <begin position="27"/>
        <end position="49"/>
    </location>
</feature>
<proteinExistence type="predicted"/>
<dbReference type="EMBL" id="RJKE01000001">
    <property type="protein sequence ID" value="ROO88735.1"/>
    <property type="molecule type" value="Genomic_DNA"/>
</dbReference>
<feature type="compositionally biased region" description="Gly residues" evidence="1">
    <location>
        <begin position="177"/>
        <end position="186"/>
    </location>
</feature>
<feature type="region of interest" description="Disordered" evidence="1">
    <location>
        <begin position="92"/>
        <end position="195"/>
    </location>
</feature>
<reference evidence="3 4" key="1">
    <citation type="submission" date="2018-11" db="EMBL/GenBank/DDBJ databases">
        <title>Sequencing the genomes of 1000 actinobacteria strains.</title>
        <authorList>
            <person name="Klenk H.-P."/>
        </authorList>
    </citation>
    <scope>NUCLEOTIDE SEQUENCE [LARGE SCALE GENOMIC DNA]</scope>
    <source>
        <strain evidence="3 4">DSM 44254</strain>
    </source>
</reference>
<keyword evidence="2" id="KW-1133">Transmembrane helix</keyword>
<evidence type="ECO:0000256" key="1">
    <source>
        <dbReference type="SAM" id="MobiDB-lite"/>
    </source>
</evidence>
<name>A0A3N1D5B3_9ACTN</name>
<evidence type="ECO:0000313" key="4">
    <source>
        <dbReference type="Proteomes" id="UP000272400"/>
    </source>
</evidence>
<keyword evidence="2" id="KW-0472">Membrane</keyword>
<evidence type="ECO:0000256" key="2">
    <source>
        <dbReference type="SAM" id="Phobius"/>
    </source>
</evidence>
<evidence type="ECO:0008006" key="5">
    <source>
        <dbReference type="Google" id="ProtNLM"/>
    </source>
</evidence>
<feature type="transmembrane region" description="Helical" evidence="2">
    <location>
        <begin position="55"/>
        <end position="75"/>
    </location>
</feature>
<gene>
    <name evidence="3" type="ORF">EDD29_6414</name>
</gene>
<comment type="caution">
    <text evidence="3">The sequence shown here is derived from an EMBL/GenBank/DDBJ whole genome shotgun (WGS) entry which is preliminary data.</text>
</comment>
<dbReference type="AlphaFoldDB" id="A0A3N1D5B3"/>
<organism evidence="3 4">
    <name type="scientific">Actinocorallia herbida</name>
    <dbReference type="NCBI Taxonomy" id="58109"/>
    <lineage>
        <taxon>Bacteria</taxon>
        <taxon>Bacillati</taxon>
        <taxon>Actinomycetota</taxon>
        <taxon>Actinomycetes</taxon>
        <taxon>Streptosporangiales</taxon>
        <taxon>Thermomonosporaceae</taxon>
        <taxon>Actinocorallia</taxon>
    </lineage>
</organism>
<evidence type="ECO:0000313" key="3">
    <source>
        <dbReference type="EMBL" id="ROO88735.1"/>
    </source>
</evidence>
<keyword evidence="4" id="KW-1185">Reference proteome</keyword>
<dbReference type="Proteomes" id="UP000272400">
    <property type="component" value="Unassembled WGS sequence"/>
</dbReference>
<accession>A0A3N1D5B3</accession>
<keyword evidence="2" id="KW-0812">Transmembrane</keyword>
<sequence>MRRTPIGRALLDTRFDTWITPLIIRTIYLLTLWAGGLLVLVAFMWWIWLASWFGWMWYFMLPVTLAGGLGGLLAVRVCAEMVLIRWVRTGPRPSGDTRPDVRRQSGSPASGAMPRSGEIWGAGGGGLWDGTPNGDSPLRTDGVGAAGVRAPEGQPRSDRSSRANGPMGTDPRSGPSEGAGGGGLWDGAGHREPWP</sequence>
<protein>
    <recommendedName>
        <fullName evidence="5">DUF4282 domain-containing protein</fullName>
    </recommendedName>
</protein>